<feature type="compositionally biased region" description="Basic and acidic residues" evidence="1">
    <location>
        <begin position="54"/>
        <end position="64"/>
    </location>
</feature>
<name>A0A7Z0ERB4_9ACTN</name>
<dbReference type="SUPFAM" id="SSF51430">
    <property type="entry name" value="NAD(P)-linked oxidoreductase"/>
    <property type="match status" value="1"/>
</dbReference>
<dbReference type="EMBL" id="JACCFS010000001">
    <property type="protein sequence ID" value="NYJ36851.1"/>
    <property type="molecule type" value="Genomic_DNA"/>
</dbReference>
<evidence type="ECO:0000313" key="2">
    <source>
        <dbReference type="EMBL" id="NYJ36851.1"/>
    </source>
</evidence>
<evidence type="ECO:0000313" key="3">
    <source>
        <dbReference type="Proteomes" id="UP000572051"/>
    </source>
</evidence>
<comment type="caution">
    <text evidence="2">The sequence shown here is derived from an EMBL/GenBank/DDBJ whole genome shotgun (WGS) entry which is preliminary data.</text>
</comment>
<dbReference type="InterPro" id="IPR036812">
    <property type="entry name" value="NAD(P)_OxRdtase_dom_sf"/>
</dbReference>
<keyword evidence="3" id="KW-1185">Reference proteome</keyword>
<organism evidence="2 3">
    <name type="scientific">Nocardiopsis aegyptia</name>
    <dbReference type="NCBI Taxonomy" id="220378"/>
    <lineage>
        <taxon>Bacteria</taxon>
        <taxon>Bacillati</taxon>
        <taxon>Actinomycetota</taxon>
        <taxon>Actinomycetes</taxon>
        <taxon>Streptosporangiales</taxon>
        <taxon>Nocardiopsidaceae</taxon>
        <taxon>Nocardiopsis</taxon>
    </lineage>
</organism>
<feature type="region of interest" description="Disordered" evidence="1">
    <location>
        <begin position="39"/>
        <end position="64"/>
    </location>
</feature>
<dbReference type="Proteomes" id="UP000572051">
    <property type="component" value="Unassembled WGS sequence"/>
</dbReference>
<dbReference type="AlphaFoldDB" id="A0A7Z0ERB4"/>
<sequence>MPIPGTKSPRRLADNAAAPGIGLDENQLADLDALAEHVTGSRRPVLPPELRALMPDDHGEHAAA</sequence>
<protein>
    <submittedName>
        <fullName evidence="2">Diketogulonate reductase-like aldo/keto reductase</fullName>
    </submittedName>
</protein>
<evidence type="ECO:0000256" key="1">
    <source>
        <dbReference type="SAM" id="MobiDB-lite"/>
    </source>
</evidence>
<accession>A0A7Z0ERB4</accession>
<gene>
    <name evidence="2" type="ORF">HNR10_004732</name>
</gene>
<reference evidence="2 3" key="1">
    <citation type="submission" date="2020-07" db="EMBL/GenBank/DDBJ databases">
        <title>Sequencing the genomes of 1000 actinobacteria strains.</title>
        <authorList>
            <person name="Klenk H.-P."/>
        </authorList>
    </citation>
    <scope>NUCLEOTIDE SEQUENCE [LARGE SCALE GENOMIC DNA]</scope>
    <source>
        <strain evidence="2 3">DSM 44442</strain>
    </source>
</reference>
<dbReference type="RefSeq" id="WP_312889533.1">
    <property type="nucleotide sequence ID" value="NZ_JACCFS010000001.1"/>
</dbReference>
<proteinExistence type="predicted"/>